<protein>
    <recommendedName>
        <fullName evidence="3">RING-type domain-containing protein</fullName>
    </recommendedName>
</protein>
<feature type="compositionally biased region" description="Basic and acidic residues" evidence="2">
    <location>
        <begin position="143"/>
        <end position="153"/>
    </location>
</feature>
<feature type="compositionally biased region" description="Acidic residues" evidence="2">
    <location>
        <begin position="174"/>
        <end position="200"/>
    </location>
</feature>
<dbReference type="OrthoDB" id="8062037at2759"/>
<dbReference type="GO" id="GO:0008270">
    <property type="term" value="F:zinc ion binding"/>
    <property type="evidence" value="ECO:0007669"/>
    <property type="project" value="UniProtKB-KW"/>
</dbReference>
<evidence type="ECO:0000259" key="3">
    <source>
        <dbReference type="PROSITE" id="PS50089"/>
    </source>
</evidence>
<evidence type="ECO:0000256" key="2">
    <source>
        <dbReference type="SAM" id="MobiDB-lite"/>
    </source>
</evidence>
<keyword evidence="1" id="KW-0479">Metal-binding</keyword>
<name>A0A164ZSS8_9AGAM</name>
<dbReference type="SUPFAM" id="SSF57850">
    <property type="entry name" value="RING/U-box"/>
    <property type="match status" value="1"/>
</dbReference>
<organism evidence="4 5">
    <name type="scientific">Sistotremastrum niveocremeum HHB9708</name>
    <dbReference type="NCBI Taxonomy" id="1314777"/>
    <lineage>
        <taxon>Eukaryota</taxon>
        <taxon>Fungi</taxon>
        <taxon>Dikarya</taxon>
        <taxon>Basidiomycota</taxon>
        <taxon>Agaricomycotina</taxon>
        <taxon>Agaricomycetes</taxon>
        <taxon>Sistotremastrales</taxon>
        <taxon>Sistotremastraceae</taxon>
        <taxon>Sertulicium</taxon>
        <taxon>Sertulicium niveocremeum</taxon>
    </lineage>
</organism>
<gene>
    <name evidence="4" type="ORF">SISNIDRAFT_547037</name>
</gene>
<reference evidence="4 5" key="1">
    <citation type="journal article" date="2016" name="Mol. Biol. Evol.">
        <title>Comparative Genomics of Early-Diverging Mushroom-Forming Fungi Provides Insights into the Origins of Lignocellulose Decay Capabilities.</title>
        <authorList>
            <person name="Nagy L.G."/>
            <person name="Riley R."/>
            <person name="Tritt A."/>
            <person name="Adam C."/>
            <person name="Daum C."/>
            <person name="Floudas D."/>
            <person name="Sun H."/>
            <person name="Yadav J.S."/>
            <person name="Pangilinan J."/>
            <person name="Larsson K.H."/>
            <person name="Matsuura K."/>
            <person name="Barry K."/>
            <person name="Labutti K."/>
            <person name="Kuo R."/>
            <person name="Ohm R.A."/>
            <person name="Bhattacharya S.S."/>
            <person name="Shirouzu T."/>
            <person name="Yoshinaga Y."/>
            <person name="Martin F.M."/>
            <person name="Grigoriev I.V."/>
            <person name="Hibbett D.S."/>
        </authorList>
    </citation>
    <scope>NUCLEOTIDE SEQUENCE [LARGE SCALE GENOMIC DNA]</scope>
    <source>
        <strain evidence="4 5">HHB9708</strain>
    </source>
</reference>
<dbReference type="STRING" id="1314777.A0A164ZSS8"/>
<accession>A0A164ZSS8</accession>
<dbReference type="InterPro" id="IPR001841">
    <property type="entry name" value="Znf_RING"/>
</dbReference>
<keyword evidence="1" id="KW-0863">Zinc-finger</keyword>
<keyword evidence="1" id="KW-0862">Zinc</keyword>
<dbReference type="Gene3D" id="3.30.40.10">
    <property type="entry name" value="Zinc/RING finger domain, C3HC4 (zinc finger)"/>
    <property type="match status" value="1"/>
</dbReference>
<keyword evidence="5" id="KW-1185">Reference proteome</keyword>
<feature type="domain" description="RING-type" evidence="3">
    <location>
        <begin position="30"/>
        <end position="93"/>
    </location>
</feature>
<dbReference type="Proteomes" id="UP000076722">
    <property type="component" value="Unassembled WGS sequence"/>
</dbReference>
<feature type="region of interest" description="Disordered" evidence="2">
    <location>
        <begin position="131"/>
        <end position="211"/>
    </location>
</feature>
<evidence type="ECO:0000313" key="5">
    <source>
        <dbReference type="Proteomes" id="UP000076722"/>
    </source>
</evidence>
<evidence type="ECO:0000256" key="1">
    <source>
        <dbReference type="PROSITE-ProRule" id="PRU00175"/>
    </source>
</evidence>
<dbReference type="InterPro" id="IPR013083">
    <property type="entry name" value="Znf_RING/FYVE/PHD"/>
</dbReference>
<feature type="compositionally biased region" description="Acidic residues" evidence="2">
    <location>
        <begin position="131"/>
        <end position="142"/>
    </location>
</feature>
<dbReference type="AlphaFoldDB" id="A0A164ZSS8"/>
<sequence>MLHGLTGEQARVFNSLPKLSRADLGDNESCPICLIDFSDILDETEASETALGCEETASFIQGVTKLEGCGHIFCRQDLHVWIQTNHGSCPTCRHVFLEIEVVEDDESSDGGEYMPSSDFEFTEEITLDLDLTSDEEDDDDIDVEHPRSEDGFRSEGLPDDFEDNLMDGSCFDDGWTDEDMDLDELEGNEDREDGGLDDMDGPALDEHEVNL</sequence>
<dbReference type="EMBL" id="KV419396">
    <property type="protein sequence ID" value="KZS98026.1"/>
    <property type="molecule type" value="Genomic_DNA"/>
</dbReference>
<proteinExistence type="predicted"/>
<evidence type="ECO:0000313" key="4">
    <source>
        <dbReference type="EMBL" id="KZS98026.1"/>
    </source>
</evidence>
<dbReference type="PROSITE" id="PS50089">
    <property type="entry name" value="ZF_RING_2"/>
    <property type="match status" value="1"/>
</dbReference>